<dbReference type="RefSeq" id="WP_176278970.1">
    <property type="nucleotide sequence ID" value="NZ_JABWMH010000002.1"/>
</dbReference>
<keyword evidence="3" id="KW-1185">Reference proteome</keyword>
<evidence type="ECO:0000256" key="1">
    <source>
        <dbReference type="SAM" id="SignalP"/>
    </source>
</evidence>
<organism evidence="2 3">
    <name type="scientific">Parasphingorhabdus flavimaris</name>
    <dbReference type="NCBI Taxonomy" id="266812"/>
    <lineage>
        <taxon>Bacteria</taxon>
        <taxon>Pseudomonadati</taxon>
        <taxon>Pseudomonadota</taxon>
        <taxon>Alphaproteobacteria</taxon>
        <taxon>Sphingomonadales</taxon>
        <taxon>Sphingomonadaceae</taxon>
        <taxon>Parasphingorhabdus</taxon>
    </lineage>
</organism>
<comment type="caution">
    <text evidence="2">The sequence shown here is derived from an EMBL/GenBank/DDBJ whole genome shotgun (WGS) entry which is preliminary data.</text>
</comment>
<evidence type="ECO:0000313" key="2">
    <source>
        <dbReference type="EMBL" id="NVD27443.1"/>
    </source>
</evidence>
<dbReference type="EMBL" id="JABWMH010000002">
    <property type="protein sequence ID" value="NVD27443.1"/>
    <property type="molecule type" value="Genomic_DNA"/>
</dbReference>
<name>A0ABX2N149_9SPHN</name>
<sequence>MFNTNKALIAASLFLSAGAFSTAAAAEDRTIEVSYSDLNLDHVSGQRVLASRISNAAEKVCGRTAGRTSLRESSRLRHCIKGATKIAMASINESGQVQVAARAD</sequence>
<feature type="chain" id="PRO_5045500733" evidence="1">
    <location>
        <begin position="26"/>
        <end position="104"/>
    </location>
</feature>
<keyword evidence="1" id="KW-0732">Signal</keyword>
<gene>
    <name evidence="2" type="ORF">HUO14_05940</name>
</gene>
<dbReference type="NCBIfam" id="TIGR04433">
    <property type="entry name" value="UrcA_uranyl"/>
    <property type="match status" value="1"/>
</dbReference>
<feature type="signal peptide" evidence="1">
    <location>
        <begin position="1"/>
        <end position="25"/>
    </location>
</feature>
<dbReference type="Proteomes" id="UP000652427">
    <property type="component" value="Unassembled WGS sequence"/>
</dbReference>
<dbReference type="InterPro" id="IPR030972">
    <property type="entry name" value="UrcA_uranyl"/>
</dbReference>
<proteinExistence type="predicted"/>
<evidence type="ECO:0000313" key="3">
    <source>
        <dbReference type="Proteomes" id="UP000652427"/>
    </source>
</evidence>
<accession>A0ABX2N149</accession>
<protein>
    <submittedName>
        <fullName evidence="2">UrcA family protein</fullName>
    </submittedName>
</protein>
<reference evidence="2 3" key="1">
    <citation type="submission" date="2020-06" db="EMBL/GenBank/DDBJ databases">
        <authorList>
            <person name="Kim S.-J."/>
            <person name="Park S.-J."/>
        </authorList>
    </citation>
    <scope>NUCLEOTIDE SEQUENCE [LARGE SCALE GENOMIC DNA]</scope>
    <source>
        <strain evidence="2 3">SW-151</strain>
    </source>
</reference>